<dbReference type="EMBL" id="FQVU01000001">
    <property type="protein sequence ID" value="SHF61621.1"/>
    <property type="molecule type" value="Genomic_DNA"/>
</dbReference>
<proteinExistence type="predicted"/>
<dbReference type="OrthoDB" id="3746479at2"/>
<accession>A0A1M5D3V4</accession>
<reference evidence="1 2" key="1">
    <citation type="submission" date="2016-11" db="EMBL/GenBank/DDBJ databases">
        <authorList>
            <person name="Jaros S."/>
            <person name="Januszkiewicz K."/>
            <person name="Wedrychowicz H."/>
        </authorList>
    </citation>
    <scope>NUCLEOTIDE SEQUENCE [LARGE SCALE GENOMIC DNA]</scope>
    <source>
        <strain evidence="1 2">DSM 45627</strain>
    </source>
</reference>
<gene>
    <name evidence="1" type="ORF">SAMN05443575_0446</name>
</gene>
<dbReference type="Proteomes" id="UP000186132">
    <property type="component" value="Unassembled WGS sequence"/>
</dbReference>
<name>A0A1M5D3V4_9ACTN</name>
<dbReference type="STRING" id="1206085.SAMN05443575_0446"/>
<evidence type="ECO:0000313" key="2">
    <source>
        <dbReference type="Proteomes" id="UP000186132"/>
    </source>
</evidence>
<dbReference type="AlphaFoldDB" id="A0A1M5D3V4"/>
<dbReference type="RefSeq" id="WP_073385329.1">
    <property type="nucleotide sequence ID" value="NZ_FQVU01000001.1"/>
</dbReference>
<protein>
    <submittedName>
        <fullName evidence="1">Uncharacterized protein</fullName>
    </submittedName>
</protein>
<keyword evidence="2" id="KW-1185">Reference proteome</keyword>
<sequence>MADDAASIGWPELIVLMGFGDDGGGMRGTFHVRETTQLDDDIDIGDEDVEDEDVWWDHVETHPTLGRLAVVENHGRLTVQGDSHRLESMSGQPWLIETPDDRWLVAPGGEQARHDDRSRLSIGYTGGWPDDLVGRLMPSRWEGNDFTRLTGPATRIEFLGRPAWAFELAAPRHKPHPLQLVVDAATGRVLSYRNDDFGSVTEWTSVEFGVDLPQDTFRWTGPVVEFDPDADEPEPDGDTAWRGDWLASHGLADVTVPVALGLELRDADDAGAFHADFFVELDGAVLRRPASDEPWPAADQLRYDDVRRWRDDGWDWCLATSVALTEPQFAALRGQLCVT</sequence>
<evidence type="ECO:0000313" key="1">
    <source>
        <dbReference type="EMBL" id="SHF61621.1"/>
    </source>
</evidence>
<organism evidence="1 2">
    <name type="scientific">Jatrophihabitans endophyticus</name>
    <dbReference type="NCBI Taxonomy" id="1206085"/>
    <lineage>
        <taxon>Bacteria</taxon>
        <taxon>Bacillati</taxon>
        <taxon>Actinomycetota</taxon>
        <taxon>Actinomycetes</taxon>
        <taxon>Jatrophihabitantales</taxon>
        <taxon>Jatrophihabitantaceae</taxon>
        <taxon>Jatrophihabitans</taxon>
    </lineage>
</organism>